<keyword evidence="3" id="KW-1185">Reference proteome</keyword>
<evidence type="ECO:0000313" key="2">
    <source>
        <dbReference type="EMBL" id="MED6120261.1"/>
    </source>
</evidence>
<dbReference type="EMBL" id="JASCZI010030267">
    <property type="protein sequence ID" value="MED6120261.1"/>
    <property type="molecule type" value="Genomic_DNA"/>
</dbReference>
<dbReference type="Proteomes" id="UP001341840">
    <property type="component" value="Unassembled WGS sequence"/>
</dbReference>
<comment type="caution">
    <text evidence="2">The sequence shown here is derived from an EMBL/GenBank/DDBJ whole genome shotgun (WGS) entry which is preliminary data.</text>
</comment>
<evidence type="ECO:0000313" key="3">
    <source>
        <dbReference type="Proteomes" id="UP001341840"/>
    </source>
</evidence>
<organism evidence="2 3">
    <name type="scientific">Stylosanthes scabra</name>
    <dbReference type="NCBI Taxonomy" id="79078"/>
    <lineage>
        <taxon>Eukaryota</taxon>
        <taxon>Viridiplantae</taxon>
        <taxon>Streptophyta</taxon>
        <taxon>Embryophyta</taxon>
        <taxon>Tracheophyta</taxon>
        <taxon>Spermatophyta</taxon>
        <taxon>Magnoliopsida</taxon>
        <taxon>eudicotyledons</taxon>
        <taxon>Gunneridae</taxon>
        <taxon>Pentapetalae</taxon>
        <taxon>rosids</taxon>
        <taxon>fabids</taxon>
        <taxon>Fabales</taxon>
        <taxon>Fabaceae</taxon>
        <taxon>Papilionoideae</taxon>
        <taxon>50 kb inversion clade</taxon>
        <taxon>dalbergioids sensu lato</taxon>
        <taxon>Dalbergieae</taxon>
        <taxon>Pterocarpus clade</taxon>
        <taxon>Stylosanthes</taxon>
    </lineage>
</organism>
<feature type="compositionally biased region" description="Basic and acidic residues" evidence="1">
    <location>
        <begin position="13"/>
        <end position="29"/>
    </location>
</feature>
<proteinExistence type="predicted"/>
<accession>A0ABU6R8G0</accession>
<evidence type="ECO:0000256" key="1">
    <source>
        <dbReference type="SAM" id="MobiDB-lite"/>
    </source>
</evidence>
<sequence>MICNKASSSVQNHYEEEGWIKVNKREKGNKGQGTKGGNTEKREPTRRKPLWAPKIVQEKNNANPKIFSVATTKFGNEMATPQLKEHANNFTPVPKGKNKRLRPLSLSPKIDDVASEETITL</sequence>
<reference evidence="2 3" key="1">
    <citation type="journal article" date="2023" name="Plants (Basel)">
        <title>Bridging the Gap: Combining Genomics and Transcriptomics Approaches to Understand Stylosanthes scabra, an Orphan Legume from the Brazilian Caatinga.</title>
        <authorList>
            <person name="Ferreira-Neto J.R.C."/>
            <person name="da Silva M.D."/>
            <person name="Binneck E."/>
            <person name="de Melo N.F."/>
            <person name="da Silva R.H."/>
            <person name="de Melo A.L.T.M."/>
            <person name="Pandolfi V."/>
            <person name="Bustamante F.O."/>
            <person name="Brasileiro-Vidal A.C."/>
            <person name="Benko-Iseppon A.M."/>
        </authorList>
    </citation>
    <scope>NUCLEOTIDE SEQUENCE [LARGE SCALE GENOMIC DNA]</scope>
    <source>
        <tissue evidence="2">Leaves</tissue>
    </source>
</reference>
<gene>
    <name evidence="2" type="ORF">PIB30_019243</name>
</gene>
<feature type="region of interest" description="Disordered" evidence="1">
    <location>
        <begin position="1"/>
        <end position="52"/>
    </location>
</feature>
<name>A0ABU6R8G0_9FABA</name>
<protein>
    <submittedName>
        <fullName evidence="2">Uncharacterized protein</fullName>
    </submittedName>
</protein>
<feature type="compositionally biased region" description="Polar residues" evidence="1">
    <location>
        <begin position="1"/>
        <end position="12"/>
    </location>
</feature>